<dbReference type="Proteomes" id="UP001524473">
    <property type="component" value="Unassembled WGS sequence"/>
</dbReference>
<evidence type="ECO:0000256" key="3">
    <source>
        <dbReference type="ARBA" id="ARBA00038374"/>
    </source>
</evidence>
<reference evidence="5 6" key="1">
    <citation type="submission" date="2022-06" db="EMBL/GenBank/DDBJ databases">
        <title>Isolation of gut microbiota from human fecal samples.</title>
        <authorList>
            <person name="Pamer E.G."/>
            <person name="Barat B."/>
            <person name="Waligurski E."/>
            <person name="Medina S."/>
            <person name="Paddock L."/>
            <person name="Mostad J."/>
        </authorList>
    </citation>
    <scope>NUCLEOTIDE SEQUENCE [LARGE SCALE GENOMIC DNA]</scope>
    <source>
        <strain evidence="5 6">DFI.9.73</strain>
    </source>
</reference>
<sequence length="406" mass="46147">MERKPELLSPCGDRERLLSAVQYGADAVYLAGKNFGMRRAPSNFGEEELQWAVQYCHQHGVKVYITCNTLPRNYELAELPVFLEFCAKIGVDAFIVTDLGVMMLAKQYAPGVELHVSTQAGVVNYETANAFYELGAKRVVLAREVSLAEIREIREHTPRELELEAFVHGAMCMSFSGRCLISNYLTDRDANRGECAQPCRWEYFVTERRRPEERFSLVQEEKGAYLFSSKDLCMVEHIPELVEAGISSLKIEGRAKSAYYVASATSAYRRAVDFHWEHPGVPLPQDIVEETEKLSHREYSTGFYFGGEPGQTPENDRYIRHYEVVAVCVGSRNGFIELRQRGRFFRGETVDVLQPHADPVTAELQELWNGEMEPIEVAPHAEMTVFWKTEAPIVPGAYLRVKRENA</sequence>
<feature type="domain" description="Peptidase family U32 C-terminal" evidence="4">
    <location>
        <begin position="320"/>
        <end position="400"/>
    </location>
</feature>
<keyword evidence="1" id="KW-0645">Protease</keyword>
<evidence type="ECO:0000313" key="5">
    <source>
        <dbReference type="EMBL" id="MCQ4839779.1"/>
    </source>
</evidence>
<protein>
    <submittedName>
        <fullName evidence="5">U32 family peptidase</fullName>
    </submittedName>
</protein>
<keyword evidence="2" id="KW-0378">Hydrolase</keyword>
<evidence type="ECO:0000259" key="4">
    <source>
        <dbReference type="Pfam" id="PF16325"/>
    </source>
</evidence>
<accession>A0ABT1RYQ9</accession>
<evidence type="ECO:0000313" key="6">
    <source>
        <dbReference type="Proteomes" id="UP001524473"/>
    </source>
</evidence>
<dbReference type="InterPro" id="IPR051454">
    <property type="entry name" value="RNA/ubiquinone_mod_enzymes"/>
</dbReference>
<evidence type="ECO:0000256" key="1">
    <source>
        <dbReference type="ARBA" id="ARBA00022670"/>
    </source>
</evidence>
<gene>
    <name evidence="5" type="ORF">NE695_07620</name>
</gene>
<evidence type="ECO:0000256" key="2">
    <source>
        <dbReference type="ARBA" id="ARBA00022801"/>
    </source>
</evidence>
<dbReference type="InterPro" id="IPR032525">
    <property type="entry name" value="Peptidase_U32_C"/>
</dbReference>
<proteinExistence type="inferred from homology"/>
<dbReference type="Gene3D" id="2.40.30.10">
    <property type="entry name" value="Translation factors"/>
    <property type="match status" value="1"/>
</dbReference>
<organism evidence="5 6">
    <name type="scientific">Neglectibacter timonensis</name>
    <dbReference type="NCBI Taxonomy" id="1776382"/>
    <lineage>
        <taxon>Bacteria</taxon>
        <taxon>Bacillati</taxon>
        <taxon>Bacillota</taxon>
        <taxon>Clostridia</taxon>
        <taxon>Eubacteriales</taxon>
        <taxon>Oscillospiraceae</taxon>
        <taxon>Neglectibacter</taxon>
    </lineage>
</organism>
<keyword evidence="6" id="KW-1185">Reference proteome</keyword>
<comment type="caution">
    <text evidence="5">The sequence shown here is derived from an EMBL/GenBank/DDBJ whole genome shotgun (WGS) entry which is preliminary data.</text>
</comment>
<dbReference type="PROSITE" id="PS01276">
    <property type="entry name" value="PEPTIDASE_U32"/>
    <property type="match status" value="1"/>
</dbReference>
<dbReference type="InterPro" id="IPR001539">
    <property type="entry name" value="Peptidase_U32"/>
</dbReference>
<dbReference type="EMBL" id="JANFZH010000014">
    <property type="protein sequence ID" value="MCQ4839779.1"/>
    <property type="molecule type" value="Genomic_DNA"/>
</dbReference>
<dbReference type="Pfam" id="PF01136">
    <property type="entry name" value="Peptidase_U32"/>
    <property type="match status" value="1"/>
</dbReference>
<comment type="similarity">
    <text evidence="3">Belongs to the peptidase U32 family.</text>
</comment>
<dbReference type="Pfam" id="PF16325">
    <property type="entry name" value="Peptidase_U32_C"/>
    <property type="match status" value="1"/>
</dbReference>
<dbReference type="SUPFAM" id="SSF51366">
    <property type="entry name" value="Ribulose-phoshate binding barrel"/>
    <property type="match status" value="1"/>
</dbReference>
<dbReference type="InterPro" id="IPR011060">
    <property type="entry name" value="RibuloseP-bd_barrel"/>
</dbReference>
<dbReference type="GeneID" id="90532018"/>
<dbReference type="PANTHER" id="PTHR30217:SF6">
    <property type="entry name" value="TRNA HYDROXYLATION PROTEIN P"/>
    <property type="match status" value="1"/>
</dbReference>
<dbReference type="PANTHER" id="PTHR30217">
    <property type="entry name" value="PEPTIDASE U32 FAMILY"/>
    <property type="match status" value="1"/>
</dbReference>
<dbReference type="RefSeq" id="WP_066862793.1">
    <property type="nucleotide sequence ID" value="NZ_CABKVV010000013.1"/>
</dbReference>
<name>A0ABT1RYQ9_9FIRM</name>